<reference evidence="2 3" key="1">
    <citation type="submission" date="2017-03" db="EMBL/GenBank/DDBJ databases">
        <title>Pseudomonas azotoformans: Salt tolerant bacteria having multiple plant growth promoting attributes.</title>
        <authorList>
            <person name="Srivastava A.K."/>
            <person name="Sharma A."/>
            <person name="Srivastava A.K."/>
            <person name="Jamali H."/>
            <person name="Yadav J."/>
            <person name="Srivastava R."/>
            <person name="Kashyap P.L."/>
            <person name="Chakdar H."/>
            <person name="Saxena A.K."/>
        </authorList>
    </citation>
    <scope>NUCLEOTIDE SEQUENCE [LARGE SCALE GENOMIC DNA]</scope>
    <source>
        <strain evidence="2 3">SC 14</strain>
    </source>
</reference>
<evidence type="ECO:0000313" key="2">
    <source>
        <dbReference type="EMBL" id="RXE51632.1"/>
    </source>
</evidence>
<comment type="caution">
    <text evidence="2">The sequence shown here is derived from an EMBL/GenBank/DDBJ whole genome shotgun (WGS) entry which is preliminary data.</text>
</comment>
<organism evidence="2 3">
    <name type="scientific">Pseudomonas azotoformans</name>
    <dbReference type="NCBI Taxonomy" id="47878"/>
    <lineage>
        <taxon>Bacteria</taxon>
        <taxon>Pseudomonadati</taxon>
        <taxon>Pseudomonadota</taxon>
        <taxon>Gammaproteobacteria</taxon>
        <taxon>Pseudomonadales</taxon>
        <taxon>Pseudomonadaceae</taxon>
        <taxon>Pseudomonas</taxon>
    </lineage>
</organism>
<dbReference type="AlphaFoldDB" id="A0A4Q0HST2"/>
<gene>
    <name evidence="2" type="ORF">B4O85_18475</name>
</gene>
<dbReference type="EMBL" id="MZZJ01000007">
    <property type="protein sequence ID" value="RXE51632.1"/>
    <property type="molecule type" value="Genomic_DNA"/>
</dbReference>
<evidence type="ECO:0000313" key="3">
    <source>
        <dbReference type="Proteomes" id="UP000290481"/>
    </source>
</evidence>
<proteinExistence type="predicted"/>
<keyword evidence="1" id="KW-1133">Transmembrane helix</keyword>
<sequence length="76" mass="8597">MLALPISSAGLVVLEKTTSRFEGFIFILGQAVVCAVLLEILHDQMLQTERLLHSFNVIFDDVKDKIKTYPPRPYCC</sequence>
<protein>
    <submittedName>
        <fullName evidence="2">Uncharacterized protein</fullName>
    </submittedName>
</protein>
<keyword evidence="1" id="KW-0812">Transmembrane</keyword>
<accession>A0A4Q0HST2</accession>
<feature type="transmembrane region" description="Helical" evidence="1">
    <location>
        <begin position="23"/>
        <end position="41"/>
    </location>
</feature>
<keyword evidence="1" id="KW-0472">Membrane</keyword>
<evidence type="ECO:0000256" key="1">
    <source>
        <dbReference type="SAM" id="Phobius"/>
    </source>
</evidence>
<name>A0A4Q0HST2_PSEAZ</name>
<dbReference type="Proteomes" id="UP000290481">
    <property type="component" value="Unassembled WGS sequence"/>
</dbReference>